<dbReference type="Proteomes" id="UP000694865">
    <property type="component" value="Unplaced"/>
</dbReference>
<evidence type="ECO:0000313" key="10">
    <source>
        <dbReference type="RefSeq" id="XP_006819384.1"/>
    </source>
</evidence>
<keyword evidence="4 8" id="KW-1133">Transmembrane helix</keyword>
<evidence type="ECO:0000256" key="1">
    <source>
        <dbReference type="ARBA" id="ARBA00004473"/>
    </source>
</evidence>
<protein>
    <recommendedName>
        <fullName evidence="7">Nuclear envelope membrane protein</fullName>
    </recommendedName>
    <alternativeName>
        <fullName evidence="6">Nuclear rim protein</fullName>
    </alternativeName>
</protein>
<comment type="subcellular location">
    <subcellularLocation>
        <location evidence="1">Nucleus inner membrane</location>
        <topology evidence="1">Multi-pass membrane protein</topology>
    </subcellularLocation>
</comment>
<evidence type="ECO:0000256" key="5">
    <source>
        <dbReference type="ARBA" id="ARBA00023136"/>
    </source>
</evidence>
<evidence type="ECO:0000313" key="9">
    <source>
        <dbReference type="Proteomes" id="UP000694865"/>
    </source>
</evidence>
<dbReference type="RefSeq" id="XP_006819384.1">
    <property type="nucleotide sequence ID" value="XM_006819321.1"/>
</dbReference>
<keyword evidence="5 8" id="KW-0472">Membrane</keyword>
<dbReference type="PANTHER" id="PTHR31040:SF1">
    <property type="entry name" value="NURIM"/>
    <property type="match status" value="1"/>
</dbReference>
<comment type="similarity">
    <text evidence="2">Belongs to the nurim family.</text>
</comment>
<reference evidence="10" key="1">
    <citation type="submission" date="2025-08" db="UniProtKB">
        <authorList>
            <consortium name="RefSeq"/>
        </authorList>
    </citation>
    <scope>IDENTIFICATION</scope>
    <source>
        <tissue evidence="10">Testes</tissue>
    </source>
</reference>
<accession>A0ABM0MH93</accession>
<evidence type="ECO:0000256" key="7">
    <source>
        <dbReference type="ARBA" id="ARBA00032957"/>
    </source>
</evidence>
<evidence type="ECO:0000256" key="2">
    <source>
        <dbReference type="ARBA" id="ARBA00010631"/>
    </source>
</evidence>
<dbReference type="InterPro" id="IPR033580">
    <property type="entry name" value="Nurim-like"/>
</dbReference>
<evidence type="ECO:0000256" key="6">
    <source>
        <dbReference type="ARBA" id="ARBA00031700"/>
    </source>
</evidence>
<organism evidence="9 10">
    <name type="scientific">Saccoglossus kowalevskii</name>
    <name type="common">Acorn worm</name>
    <dbReference type="NCBI Taxonomy" id="10224"/>
    <lineage>
        <taxon>Eukaryota</taxon>
        <taxon>Metazoa</taxon>
        <taxon>Hemichordata</taxon>
        <taxon>Enteropneusta</taxon>
        <taxon>Harrimaniidae</taxon>
        <taxon>Saccoglossus</taxon>
    </lineage>
</organism>
<proteinExistence type="inferred from homology"/>
<keyword evidence="9" id="KW-1185">Reference proteome</keyword>
<dbReference type="GeneID" id="102806292"/>
<sequence>MTHWLPVAAAGPLWRSTSSLLFVCVHCIGWIAIVGTVLIVDYSEFLGLKQVYYYLIGQESPISKKSPSLQRLYSHMRHPLFTGLTLILWCQPVMSFDRLLLAVVWTLYLALGHNLDIRDYQYLKEQLQVKHQNLMYHKSFQTL</sequence>
<evidence type="ECO:0000256" key="4">
    <source>
        <dbReference type="ARBA" id="ARBA00022989"/>
    </source>
</evidence>
<evidence type="ECO:0000256" key="8">
    <source>
        <dbReference type="SAM" id="Phobius"/>
    </source>
</evidence>
<evidence type="ECO:0000256" key="3">
    <source>
        <dbReference type="ARBA" id="ARBA00022692"/>
    </source>
</evidence>
<feature type="transmembrane region" description="Helical" evidence="8">
    <location>
        <begin position="20"/>
        <end position="40"/>
    </location>
</feature>
<gene>
    <name evidence="10" type="primary">LOC102806292</name>
</gene>
<name>A0ABM0MH93_SACKO</name>
<dbReference type="PANTHER" id="PTHR31040">
    <property type="entry name" value="NURIM"/>
    <property type="match status" value="1"/>
</dbReference>
<keyword evidence="3 8" id="KW-0812">Transmembrane</keyword>